<evidence type="ECO:0000256" key="1">
    <source>
        <dbReference type="ARBA" id="ARBA00023002"/>
    </source>
</evidence>
<organism evidence="2 3">
    <name type="scientific">Truncatella angustata</name>
    <dbReference type="NCBI Taxonomy" id="152316"/>
    <lineage>
        <taxon>Eukaryota</taxon>
        <taxon>Fungi</taxon>
        <taxon>Dikarya</taxon>
        <taxon>Ascomycota</taxon>
        <taxon>Pezizomycotina</taxon>
        <taxon>Sordariomycetes</taxon>
        <taxon>Xylariomycetidae</taxon>
        <taxon>Amphisphaeriales</taxon>
        <taxon>Sporocadaceae</taxon>
        <taxon>Truncatella</taxon>
    </lineage>
</organism>
<dbReference type="Gene3D" id="3.40.50.720">
    <property type="entry name" value="NAD(P)-binding Rossmann-like Domain"/>
    <property type="match status" value="1"/>
</dbReference>
<dbReference type="OrthoDB" id="2898509at2759"/>
<gene>
    <name evidence="2" type="ORF">BKA67DRAFT_509595</name>
</gene>
<protein>
    <submittedName>
        <fullName evidence="2">Hydrogenase/reductase-like protein</fullName>
    </submittedName>
</protein>
<dbReference type="SUPFAM" id="SSF51735">
    <property type="entry name" value="NAD(P)-binding Rossmann-fold domains"/>
    <property type="match status" value="1"/>
</dbReference>
<dbReference type="InterPro" id="IPR052228">
    <property type="entry name" value="Sec_Metab_Biosynth_Oxidored"/>
</dbReference>
<sequence length="338" mass="36292">MVSLQLIRASNQQIATALPAKLIAVFVGGTSGIGETSLKQFAKHAKAPRIYFVGRSDEAAGRIKRELQSLNPDGDYIFVKCDASLLRNVDIVCRDIAAKEEFINLLFLSTGTLITGTKTEEGLHFFTALTYYSRIRFIAGLLPLLKQATGLRRVVNVFAGGKEGPISTSDFQAYKLGPSEGRGHLSSMLTLSLEALARDSSNVSFVHDYPGFVKSNLGRGTKGVGMAVAKALFKVVGLFLNIPNEEVGERHTFFCTSARFPPSQGVEDAAGVTLSGIQATVGTDGNLGSGVYSIDYEGEPARQGALQSLAGLRQDGTSEKLWKHVQDEFTRVAGPQSI</sequence>
<comment type="caution">
    <text evidence="2">The sequence shown here is derived from an EMBL/GenBank/DDBJ whole genome shotgun (WGS) entry which is preliminary data.</text>
</comment>
<proteinExistence type="predicted"/>
<name>A0A9P9A367_9PEZI</name>
<evidence type="ECO:0000313" key="3">
    <source>
        <dbReference type="Proteomes" id="UP000758603"/>
    </source>
</evidence>
<reference evidence="2" key="1">
    <citation type="journal article" date="2021" name="Nat. Commun.">
        <title>Genetic determinants of endophytism in the Arabidopsis root mycobiome.</title>
        <authorList>
            <person name="Mesny F."/>
            <person name="Miyauchi S."/>
            <person name="Thiergart T."/>
            <person name="Pickel B."/>
            <person name="Atanasova L."/>
            <person name="Karlsson M."/>
            <person name="Huettel B."/>
            <person name="Barry K.W."/>
            <person name="Haridas S."/>
            <person name="Chen C."/>
            <person name="Bauer D."/>
            <person name="Andreopoulos W."/>
            <person name="Pangilinan J."/>
            <person name="LaButti K."/>
            <person name="Riley R."/>
            <person name="Lipzen A."/>
            <person name="Clum A."/>
            <person name="Drula E."/>
            <person name="Henrissat B."/>
            <person name="Kohler A."/>
            <person name="Grigoriev I.V."/>
            <person name="Martin F.M."/>
            <person name="Hacquard S."/>
        </authorList>
    </citation>
    <scope>NUCLEOTIDE SEQUENCE</scope>
    <source>
        <strain evidence="2">MPI-SDFR-AT-0073</strain>
    </source>
</reference>
<dbReference type="Proteomes" id="UP000758603">
    <property type="component" value="Unassembled WGS sequence"/>
</dbReference>
<dbReference type="PANTHER" id="PTHR47534:SF3">
    <property type="entry name" value="ALCOHOL DEHYDROGENASE-LIKE C-TERMINAL DOMAIN-CONTAINING PROTEIN"/>
    <property type="match status" value="1"/>
</dbReference>
<keyword evidence="1" id="KW-0560">Oxidoreductase</keyword>
<keyword evidence="3" id="KW-1185">Reference proteome</keyword>
<dbReference type="PANTHER" id="PTHR47534">
    <property type="entry name" value="YALI0E05731P"/>
    <property type="match status" value="1"/>
</dbReference>
<dbReference type="GeneID" id="70126142"/>
<dbReference type="InterPro" id="IPR036291">
    <property type="entry name" value="NAD(P)-bd_dom_sf"/>
</dbReference>
<dbReference type="RefSeq" id="XP_045963071.1">
    <property type="nucleotide sequence ID" value="XM_046097250.1"/>
</dbReference>
<evidence type="ECO:0000313" key="2">
    <source>
        <dbReference type="EMBL" id="KAH6658940.1"/>
    </source>
</evidence>
<accession>A0A9P9A367</accession>
<dbReference type="AlphaFoldDB" id="A0A9P9A367"/>
<dbReference type="GO" id="GO:0016491">
    <property type="term" value="F:oxidoreductase activity"/>
    <property type="evidence" value="ECO:0007669"/>
    <property type="project" value="UniProtKB-KW"/>
</dbReference>
<dbReference type="EMBL" id="JAGPXC010000001">
    <property type="protein sequence ID" value="KAH6658940.1"/>
    <property type="molecule type" value="Genomic_DNA"/>
</dbReference>